<dbReference type="PANTHER" id="PTHR45947:SF3">
    <property type="entry name" value="SULFOQUINOVOSYL TRANSFERASE SQD2"/>
    <property type="match status" value="1"/>
</dbReference>
<dbReference type="InterPro" id="IPR050194">
    <property type="entry name" value="Glycosyltransferase_grp1"/>
</dbReference>
<evidence type="ECO:0000313" key="4">
    <source>
        <dbReference type="Proteomes" id="UP000574067"/>
    </source>
</evidence>
<proteinExistence type="predicted"/>
<organism evidence="3 4">
    <name type="scientific">Azohydromonas caseinilytica</name>
    <dbReference type="NCBI Taxonomy" id="2728836"/>
    <lineage>
        <taxon>Bacteria</taxon>
        <taxon>Pseudomonadati</taxon>
        <taxon>Pseudomonadota</taxon>
        <taxon>Betaproteobacteria</taxon>
        <taxon>Burkholderiales</taxon>
        <taxon>Sphaerotilaceae</taxon>
        <taxon>Azohydromonas</taxon>
    </lineage>
</organism>
<evidence type="ECO:0000259" key="2">
    <source>
        <dbReference type="Pfam" id="PF13439"/>
    </source>
</evidence>
<reference evidence="3 4" key="1">
    <citation type="submission" date="2020-04" db="EMBL/GenBank/DDBJ databases">
        <title>Azohydromonas sp. isolated from soil.</title>
        <authorList>
            <person name="Dahal R.H."/>
        </authorList>
    </citation>
    <scope>NUCLEOTIDE SEQUENCE [LARGE SCALE GENOMIC DNA]</scope>
    <source>
        <strain evidence="3 4">G-1-1-14</strain>
    </source>
</reference>
<dbReference type="InterPro" id="IPR001296">
    <property type="entry name" value="Glyco_trans_1"/>
</dbReference>
<gene>
    <name evidence="3" type="ORF">HHL10_00785</name>
</gene>
<dbReference type="Proteomes" id="UP000574067">
    <property type="component" value="Unassembled WGS sequence"/>
</dbReference>
<keyword evidence="3" id="KW-0808">Transferase</keyword>
<dbReference type="Pfam" id="PF00534">
    <property type="entry name" value="Glycos_transf_1"/>
    <property type="match status" value="1"/>
</dbReference>
<dbReference type="AlphaFoldDB" id="A0A848F1F4"/>
<sequence length="395" mass="42207">MSCSPARPRRVHVLQVLGQAIVGGMESCVLQLVERLPRERFQTTVVCPQEGGLAERLRALGAEVVVTPIGEEPPWVSVQLATTLVQAARVDVLHAHLAPAHLLAALAGRLAGRPVLTTLHARQLSVLDLELLRSAGTHLNVVCRQSYYHALGLGVDPARLSCIPNGVDTARFHPRAADAAADAGLRRALELPAEAPLIGFVGRLSPEKGPEVFVRTALHLHRRWPQARFVLIGEGPQRAGLQALAERHGLQGCVHFAGLQSDMPACYRELDLVVSSSWTEALPLVLMEALASGLPVVGTRVGGVPELIAQGLTGFLAAPGDHECLAAHMATLLADLPLRRRMGDAARAWAVERLQLDESVRRTGELLERLAAGRALDGAPRAEAAPLARQMHVGG</sequence>
<dbReference type="RefSeq" id="WP_169158437.1">
    <property type="nucleotide sequence ID" value="NZ_JABBFW010000001.1"/>
</dbReference>
<name>A0A848F1F4_9BURK</name>
<dbReference type="Pfam" id="PF13439">
    <property type="entry name" value="Glyco_transf_4"/>
    <property type="match status" value="1"/>
</dbReference>
<evidence type="ECO:0000259" key="1">
    <source>
        <dbReference type="Pfam" id="PF00534"/>
    </source>
</evidence>
<accession>A0A848F1F4</accession>
<dbReference type="CDD" id="cd03801">
    <property type="entry name" value="GT4_PimA-like"/>
    <property type="match status" value="1"/>
</dbReference>
<comment type="caution">
    <text evidence="3">The sequence shown here is derived from an EMBL/GenBank/DDBJ whole genome shotgun (WGS) entry which is preliminary data.</text>
</comment>
<dbReference type="EMBL" id="JABBFW010000001">
    <property type="protein sequence ID" value="NML13514.1"/>
    <property type="molecule type" value="Genomic_DNA"/>
</dbReference>
<dbReference type="SUPFAM" id="SSF53756">
    <property type="entry name" value="UDP-Glycosyltransferase/glycogen phosphorylase"/>
    <property type="match status" value="1"/>
</dbReference>
<keyword evidence="4" id="KW-1185">Reference proteome</keyword>
<protein>
    <submittedName>
        <fullName evidence="3">Glycosyltransferase family 4 protein</fullName>
    </submittedName>
</protein>
<evidence type="ECO:0000313" key="3">
    <source>
        <dbReference type="EMBL" id="NML13514.1"/>
    </source>
</evidence>
<feature type="domain" description="Glycosyltransferase subfamily 4-like N-terminal" evidence="2">
    <location>
        <begin position="22"/>
        <end position="171"/>
    </location>
</feature>
<dbReference type="PANTHER" id="PTHR45947">
    <property type="entry name" value="SULFOQUINOVOSYL TRANSFERASE SQD2"/>
    <property type="match status" value="1"/>
</dbReference>
<dbReference type="InterPro" id="IPR028098">
    <property type="entry name" value="Glyco_trans_4-like_N"/>
</dbReference>
<feature type="domain" description="Glycosyl transferase family 1" evidence="1">
    <location>
        <begin position="186"/>
        <end position="349"/>
    </location>
</feature>
<dbReference type="Gene3D" id="3.40.50.2000">
    <property type="entry name" value="Glycogen Phosphorylase B"/>
    <property type="match status" value="2"/>
</dbReference>
<dbReference type="GO" id="GO:0016758">
    <property type="term" value="F:hexosyltransferase activity"/>
    <property type="evidence" value="ECO:0007669"/>
    <property type="project" value="TreeGrafter"/>
</dbReference>